<evidence type="ECO:0000256" key="3">
    <source>
        <dbReference type="ARBA" id="ARBA00023027"/>
    </source>
</evidence>
<dbReference type="EMBL" id="JAOQKJ010000007">
    <property type="protein sequence ID" value="MCU6744723.1"/>
    <property type="molecule type" value="Genomic_DNA"/>
</dbReference>
<accession>A0ABT2T398</accession>
<feature type="domain" description="Fe-containing alcohol dehydrogenase-like C-terminal" evidence="5">
    <location>
        <begin position="204"/>
        <end position="393"/>
    </location>
</feature>
<dbReference type="PANTHER" id="PTHR11496:SF102">
    <property type="entry name" value="ALCOHOL DEHYDROGENASE 4"/>
    <property type="match status" value="1"/>
</dbReference>
<evidence type="ECO:0000259" key="5">
    <source>
        <dbReference type="Pfam" id="PF25137"/>
    </source>
</evidence>
<evidence type="ECO:0000313" key="7">
    <source>
        <dbReference type="Proteomes" id="UP001652432"/>
    </source>
</evidence>
<protein>
    <submittedName>
        <fullName evidence="6">Iron-containing alcohol dehydrogenase</fullName>
    </submittedName>
</protein>
<evidence type="ECO:0000256" key="1">
    <source>
        <dbReference type="ARBA" id="ARBA00007358"/>
    </source>
</evidence>
<dbReference type="PANTHER" id="PTHR11496">
    <property type="entry name" value="ALCOHOL DEHYDROGENASE"/>
    <property type="match status" value="1"/>
</dbReference>
<organism evidence="6 7">
    <name type="scientific">Suilimivivens aceti</name>
    <dbReference type="NCBI Taxonomy" id="2981774"/>
    <lineage>
        <taxon>Bacteria</taxon>
        <taxon>Bacillati</taxon>
        <taxon>Bacillota</taxon>
        <taxon>Clostridia</taxon>
        <taxon>Lachnospirales</taxon>
        <taxon>Lachnospiraceae</taxon>
        <taxon>Suilimivivens</taxon>
    </lineage>
</organism>
<reference evidence="6 7" key="1">
    <citation type="journal article" date="2021" name="ISME Commun">
        <title>Automated analysis of genomic sequences facilitates high-throughput and comprehensive description of bacteria.</title>
        <authorList>
            <person name="Hitch T.C.A."/>
        </authorList>
    </citation>
    <scope>NUCLEOTIDE SEQUENCE [LARGE SCALE GENOMIC DNA]</scope>
    <source>
        <strain evidence="6 7">Sanger_18</strain>
    </source>
</reference>
<dbReference type="SUPFAM" id="SSF56796">
    <property type="entry name" value="Dehydroquinate synthase-like"/>
    <property type="match status" value="1"/>
</dbReference>
<dbReference type="Gene3D" id="1.20.1090.10">
    <property type="entry name" value="Dehydroquinate synthase-like - alpha domain"/>
    <property type="match status" value="1"/>
</dbReference>
<dbReference type="CDD" id="cd08189">
    <property type="entry name" value="Fe-ADH-like"/>
    <property type="match status" value="1"/>
</dbReference>
<dbReference type="Gene3D" id="3.40.50.1970">
    <property type="match status" value="1"/>
</dbReference>
<dbReference type="InterPro" id="IPR056798">
    <property type="entry name" value="ADH_Fe_C"/>
</dbReference>
<dbReference type="InterPro" id="IPR039697">
    <property type="entry name" value="Alcohol_dehydrogenase_Fe"/>
</dbReference>
<comment type="caution">
    <text evidence="6">The sequence shown here is derived from an EMBL/GenBank/DDBJ whole genome shotgun (WGS) entry which is preliminary data.</text>
</comment>
<dbReference type="RefSeq" id="WP_262574814.1">
    <property type="nucleotide sequence ID" value="NZ_JAOQKJ010000007.1"/>
</dbReference>
<comment type="similarity">
    <text evidence="1">Belongs to the iron-containing alcohol dehydrogenase family.</text>
</comment>
<evidence type="ECO:0000256" key="2">
    <source>
        <dbReference type="ARBA" id="ARBA00023002"/>
    </source>
</evidence>
<proteinExistence type="inferred from homology"/>
<keyword evidence="2" id="KW-0560">Oxidoreductase</keyword>
<dbReference type="PROSITE" id="PS00913">
    <property type="entry name" value="ADH_IRON_1"/>
    <property type="match status" value="1"/>
</dbReference>
<dbReference type="Pfam" id="PF25137">
    <property type="entry name" value="ADH_Fe_C"/>
    <property type="match status" value="1"/>
</dbReference>
<keyword evidence="7" id="KW-1185">Reference proteome</keyword>
<dbReference type="InterPro" id="IPR001670">
    <property type="entry name" value="ADH_Fe/GldA"/>
</dbReference>
<dbReference type="Proteomes" id="UP001652432">
    <property type="component" value="Unassembled WGS sequence"/>
</dbReference>
<dbReference type="PROSITE" id="PS00060">
    <property type="entry name" value="ADH_IRON_2"/>
    <property type="match status" value="1"/>
</dbReference>
<evidence type="ECO:0000313" key="6">
    <source>
        <dbReference type="EMBL" id="MCU6744723.1"/>
    </source>
</evidence>
<evidence type="ECO:0000259" key="4">
    <source>
        <dbReference type="Pfam" id="PF00465"/>
    </source>
</evidence>
<name>A0ABT2T398_9FIRM</name>
<dbReference type="InterPro" id="IPR018211">
    <property type="entry name" value="ADH_Fe_CS"/>
</dbReference>
<gene>
    <name evidence="6" type="ORF">OCV77_09470</name>
</gene>
<keyword evidence="3" id="KW-0520">NAD</keyword>
<sequence length="415" mass="45080">MNILKKMYCRIFQKCFHVAIPLLPYREPELIRGFAGVPGVLAEKKISRVMLVTDPGVYGLGLTEPLEDLLKAAGIFVSVYKDTVANPTSANVEEARRQYLQDQCQGLIAFGGGSSMDCAKGIGARLARPGKSLAKMEGILKVMRRLPLLIAIPTTAGTGSETTLAAVITDADTHHKYAINDFFLIPDYAVLEPEITAGLPPQLTATTGMDALTHAVEAYIGRSTTRQTRDAAVLAICLIFENLERAYRDGKDLDARACMLKASYLAGTAFTKSYVGYVHAVAHSLGGRYGIAHGLANAVLLPIVLREYGASVYGKLARLARLTGISSAASDKEAAESFIEHIQKMNDDMKIPGTLQGIRKEDIPMLAAYADHEANPLYPVPVLWNASELERIYHLVQEEQKRDRTGNQTDSGKAA</sequence>
<dbReference type="Pfam" id="PF00465">
    <property type="entry name" value="Fe-ADH"/>
    <property type="match status" value="1"/>
</dbReference>
<feature type="domain" description="Alcohol dehydrogenase iron-type/glycerol dehydrogenase GldA" evidence="4">
    <location>
        <begin position="39"/>
        <end position="193"/>
    </location>
</feature>